<dbReference type="RefSeq" id="WP_284244098.1">
    <property type="nucleotide sequence ID" value="NZ_BSST01000001.1"/>
</dbReference>
<evidence type="ECO:0000313" key="2">
    <source>
        <dbReference type="Proteomes" id="UP001157186"/>
    </source>
</evidence>
<dbReference type="EMBL" id="BSST01000001">
    <property type="protein sequence ID" value="GLX78212.1"/>
    <property type="molecule type" value="Genomic_DNA"/>
</dbReference>
<organism evidence="1 2">
    <name type="scientific">Thalassotalea insulae</name>
    <dbReference type="NCBI Taxonomy" id="2056778"/>
    <lineage>
        <taxon>Bacteria</taxon>
        <taxon>Pseudomonadati</taxon>
        <taxon>Pseudomonadota</taxon>
        <taxon>Gammaproteobacteria</taxon>
        <taxon>Alteromonadales</taxon>
        <taxon>Colwelliaceae</taxon>
        <taxon>Thalassotalea</taxon>
    </lineage>
</organism>
<comment type="caution">
    <text evidence="1">The sequence shown here is derived from an EMBL/GenBank/DDBJ whole genome shotgun (WGS) entry which is preliminary data.</text>
</comment>
<evidence type="ECO:0008006" key="3">
    <source>
        <dbReference type="Google" id="ProtNLM"/>
    </source>
</evidence>
<gene>
    <name evidence="1" type="ORF">tinsulaeT_15520</name>
</gene>
<protein>
    <recommendedName>
        <fullName evidence="3">PEP-CTERM protein-sorting domain-containing protein</fullName>
    </recommendedName>
</protein>
<sequence length="289" mass="31578">MKHPLQLVLITLLVFGNVSTVWAKKSINECDVSDLQITTLQLLDGSEPVTLDVPASSSDCLGAYYGNNSEFISPNENLGYDEDGWLNKDSYKGWWTGPGAFVDQSDLYDLDGDGVVDDPGWVYVGKDEGNGFKGQTSSNGETSYSFIDDLITFDNCLDKKGKSTSCVGGEAVKGEWSYTPPAMNPDELVDLLGGSFFDQVAIIFKAGNAFAMYNFSIEELKLDPVLAGDYNYAFTGTWDISEVLGGSALSNFSFWARDPVDETVQVPEPPTLLLLISVFALMLRRKLKA</sequence>
<dbReference type="InterPro" id="IPR013424">
    <property type="entry name" value="Ice-binding_C"/>
</dbReference>
<accession>A0ABQ6GU70</accession>
<keyword evidence="2" id="KW-1185">Reference proteome</keyword>
<reference evidence="1 2" key="1">
    <citation type="submission" date="2023-03" db="EMBL/GenBank/DDBJ databases">
        <title>Draft genome sequence of Thalassotalea insulae KCTC 62186T.</title>
        <authorList>
            <person name="Sawabe T."/>
        </authorList>
    </citation>
    <scope>NUCLEOTIDE SEQUENCE [LARGE SCALE GENOMIC DNA]</scope>
    <source>
        <strain evidence="1 2">KCTC 62186</strain>
    </source>
</reference>
<dbReference type="Proteomes" id="UP001157186">
    <property type="component" value="Unassembled WGS sequence"/>
</dbReference>
<evidence type="ECO:0000313" key="1">
    <source>
        <dbReference type="EMBL" id="GLX78212.1"/>
    </source>
</evidence>
<dbReference type="NCBIfam" id="TIGR02595">
    <property type="entry name" value="PEP_CTERM"/>
    <property type="match status" value="1"/>
</dbReference>
<proteinExistence type="predicted"/>
<name>A0ABQ6GU70_9GAMM</name>